<reference evidence="1 2" key="1">
    <citation type="submission" date="2020-03" db="EMBL/GenBank/DDBJ databases">
        <title>Draft genome sequence of environmentally isolated violet-colored cultures.</title>
        <authorList>
            <person name="Wilson H.S."/>
        </authorList>
    </citation>
    <scope>NUCLEOTIDE SEQUENCE [LARGE SCALE GENOMIC DNA]</scope>
    <source>
        <strain evidence="1 2">HSC-16F04</strain>
    </source>
</reference>
<comment type="caution">
    <text evidence="1">The sequence shown here is derived from an EMBL/GenBank/DDBJ whole genome shotgun (WGS) entry which is preliminary data.</text>
</comment>
<dbReference type="EMBL" id="JAAOLX010000009">
    <property type="protein sequence ID" value="NHQ87829.1"/>
    <property type="molecule type" value="Genomic_DNA"/>
</dbReference>
<proteinExistence type="predicted"/>
<evidence type="ECO:0000313" key="1">
    <source>
        <dbReference type="EMBL" id="NHQ87829.1"/>
    </source>
</evidence>
<gene>
    <name evidence="1" type="primary">csy1</name>
    <name evidence="1" type="ORF">HA050_17085</name>
</gene>
<name>A0ABX0L0K2_9NEIS</name>
<dbReference type="Pfam" id="PF09611">
    <property type="entry name" value="Cas_Csy1"/>
    <property type="match status" value="1"/>
</dbReference>
<protein>
    <submittedName>
        <fullName evidence="1">Type I-F CRISPR-associated protein Csy1</fullName>
    </submittedName>
</protein>
<organism evidence="1 2">
    <name type="scientific">Iodobacter violaceini</name>
    <dbReference type="NCBI Taxonomy" id="3044271"/>
    <lineage>
        <taxon>Bacteria</taxon>
        <taxon>Pseudomonadati</taxon>
        <taxon>Pseudomonadota</taxon>
        <taxon>Betaproteobacteria</taxon>
        <taxon>Neisseriales</taxon>
        <taxon>Chitinibacteraceae</taxon>
        <taxon>Iodobacter</taxon>
    </lineage>
</organism>
<sequence>MNNTMSDLIKNYIQGRADTRLEKLDKDAQKKESPEQVENLAKQRLDEAAKYGVNAWLSDAAIRAKQISFATHPPKFTHSDAKGSSVYIADSKQAWPYLCTATLQAPAIDVVGNAAALDVAGLLQLAVGGVTLANQLAQDDVSSLQPFTSDEAQLAEWLQGFKLALSVKELRSHALAKQLYFPVASDSYHLISPLFSSALAQALHERIVASRYSEDAKAVRKLKREEKFSEQITVDYLNVAVQTYGGTKPQNISLLNSGRRGQAFLLSCRPPVWDKKAKPPADKKDAFWREYSWRTRRISRVFKEYLLSIKELDSTKPRRDRRAAFVDDLIESLLQFAAEIQQLGEQEEFRCWSALSQLSKAEQLWLDPWRGQWDAAFKADYAAKDWQSDVANQFASWLNFKLMDDKLLMKDVEHKVWSKTLEEKLVRLRFDLGVGQEEIA</sequence>
<dbReference type="Proteomes" id="UP000712570">
    <property type="component" value="Unassembled WGS sequence"/>
</dbReference>
<accession>A0ABX0L0K2</accession>
<evidence type="ECO:0000313" key="2">
    <source>
        <dbReference type="Proteomes" id="UP000712570"/>
    </source>
</evidence>
<dbReference type="NCBIfam" id="TIGR02564">
    <property type="entry name" value="cas_Csy1"/>
    <property type="match status" value="1"/>
</dbReference>
<keyword evidence="2" id="KW-1185">Reference proteome</keyword>
<dbReference type="InterPro" id="IPR013397">
    <property type="entry name" value="CRISPR-assoc_prot_Csy1"/>
</dbReference>